<feature type="domain" description="Glycosyltransferase subfamily 4-like N-terminal" evidence="2">
    <location>
        <begin position="12"/>
        <end position="171"/>
    </location>
</feature>
<dbReference type="Gene3D" id="3.40.50.2000">
    <property type="entry name" value="Glycogen Phosphorylase B"/>
    <property type="match status" value="2"/>
</dbReference>
<feature type="domain" description="Glycosyl transferase family 1" evidence="1">
    <location>
        <begin position="181"/>
        <end position="331"/>
    </location>
</feature>
<keyword evidence="4" id="KW-1185">Reference proteome</keyword>
<organism evidence="3 4">
    <name type="scientific">Marinomonas transparens</name>
    <dbReference type="NCBI Taxonomy" id="2795388"/>
    <lineage>
        <taxon>Bacteria</taxon>
        <taxon>Pseudomonadati</taxon>
        <taxon>Pseudomonadota</taxon>
        <taxon>Gammaproteobacteria</taxon>
        <taxon>Oceanospirillales</taxon>
        <taxon>Oceanospirillaceae</taxon>
        <taxon>Marinomonas</taxon>
    </lineage>
</organism>
<reference evidence="3" key="1">
    <citation type="submission" date="2020-12" db="EMBL/GenBank/DDBJ databases">
        <title>Marinomonas arctica sp. nov., a psychrotolerant bacterium isolated from the Arctic.</title>
        <authorList>
            <person name="Zhang Y."/>
        </authorList>
    </citation>
    <scope>NUCLEOTIDE SEQUENCE</scope>
    <source>
        <strain evidence="3">C1424</strain>
    </source>
</reference>
<evidence type="ECO:0000313" key="4">
    <source>
        <dbReference type="Proteomes" id="UP000628710"/>
    </source>
</evidence>
<dbReference type="SUPFAM" id="SSF53756">
    <property type="entry name" value="UDP-Glycosyltransferase/glycogen phosphorylase"/>
    <property type="match status" value="1"/>
</dbReference>
<evidence type="ECO:0000259" key="2">
    <source>
        <dbReference type="Pfam" id="PF13439"/>
    </source>
</evidence>
<name>A0A934N064_9GAMM</name>
<dbReference type="PANTHER" id="PTHR45947">
    <property type="entry name" value="SULFOQUINOVOSYL TRANSFERASE SQD2"/>
    <property type="match status" value="1"/>
</dbReference>
<evidence type="ECO:0000313" key="3">
    <source>
        <dbReference type="EMBL" id="MBJ7538255.1"/>
    </source>
</evidence>
<dbReference type="PANTHER" id="PTHR45947:SF3">
    <property type="entry name" value="SULFOQUINOVOSYL TRANSFERASE SQD2"/>
    <property type="match status" value="1"/>
</dbReference>
<dbReference type="Pfam" id="PF13439">
    <property type="entry name" value="Glyco_transf_4"/>
    <property type="match status" value="1"/>
</dbReference>
<dbReference type="GO" id="GO:0016758">
    <property type="term" value="F:hexosyltransferase activity"/>
    <property type="evidence" value="ECO:0007669"/>
    <property type="project" value="TreeGrafter"/>
</dbReference>
<proteinExistence type="predicted"/>
<dbReference type="InterPro" id="IPR001296">
    <property type="entry name" value="Glyco_trans_1"/>
</dbReference>
<dbReference type="InterPro" id="IPR028098">
    <property type="entry name" value="Glyco_trans_4-like_N"/>
</dbReference>
<sequence length="366" mass="40947">MKIIEVVQHLAPGGIETLVLELQKVYQSLDKVIIISLENNQQQALTDWQRLEDVQCELIFLNKQPGLKYGIVKQLIALFKQHKPDAVHTHHIGPLLYAGLAAKHLKLQSVIHTEHDVWHLQSSRKRHLLQYALLNYIKPKLVADAEYVGKALSKLFPKHRNHVISNGIDIDAFYPSSLVTARKKMGLPTDVKIIGCAARLVPGKGHLALLTSLTKLPSSVHLALAGDGPLKAALMKQCKKLKVEQQVHFLGSLDNMAAFYRCLDVFCLASEAEGLPLSPLEAQACNVPVVVTDVGGCREAVCPHTGLLVRPKDQEALTNGLKTVLSRKLLMLNHRPRDFVKKEHSLRNMAHLYRQLMIKRGNEKWL</sequence>
<dbReference type="EMBL" id="JAEMNX010000011">
    <property type="protein sequence ID" value="MBJ7538255.1"/>
    <property type="molecule type" value="Genomic_DNA"/>
</dbReference>
<accession>A0A934N064</accession>
<protein>
    <submittedName>
        <fullName evidence="3">Glycosyltransferase</fullName>
    </submittedName>
</protein>
<dbReference type="Proteomes" id="UP000628710">
    <property type="component" value="Unassembled WGS sequence"/>
</dbReference>
<dbReference type="InterPro" id="IPR050194">
    <property type="entry name" value="Glycosyltransferase_grp1"/>
</dbReference>
<dbReference type="RefSeq" id="WP_199468658.1">
    <property type="nucleotide sequence ID" value="NZ_JAEMNX010000011.1"/>
</dbReference>
<evidence type="ECO:0000259" key="1">
    <source>
        <dbReference type="Pfam" id="PF00534"/>
    </source>
</evidence>
<comment type="caution">
    <text evidence="3">The sequence shown here is derived from an EMBL/GenBank/DDBJ whole genome shotgun (WGS) entry which is preliminary data.</text>
</comment>
<dbReference type="AlphaFoldDB" id="A0A934N064"/>
<gene>
    <name evidence="3" type="ORF">I8J31_11265</name>
</gene>
<dbReference type="Pfam" id="PF00534">
    <property type="entry name" value="Glycos_transf_1"/>
    <property type="match status" value="1"/>
</dbReference>